<accession>A0ABY7WDA4</accession>
<comment type="similarity">
    <text evidence="1">Belongs to the AHA1 family.</text>
</comment>
<dbReference type="CDD" id="cd07814">
    <property type="entry name" value="SRPBCC_CalC_Aha1-like"/>
    <property type="match status" value="1"/>
</dbReference>
<feature type="domain" description="Activator of Hsp90 ATPase homologue 1/2-like C-terminal" evidence="2">
    <location>
        <begin position="15"/>
        <end position="142"/>
    </location>
</feature>
<name>A0ABY7WDA4_9SPHI</name>
<dbReference type="Pfam" id="PF08327">
    <property type="entry name" value="AHSA1"/>
    <property type="match status" value="1"/>
</dbReference>
<proteinExistence type="inferred from homology"/>
<keyword evidence="4" id="KW-1185">Reference proteome</keyword>
<dbReference type="SUPFAM" id="SSF55961">
    <property type="entry name" value="Bet v1-like"/>
    <property type="match status" value="1"/>
</dbReference>
<evidence type="ECO:0000313" key="3">
    <source>
        <dbReference type="EMBL" id="WDF67636.1"/>
    </source>
</evidence>
<reference evidence="3 4" key="1">
    <citation type="submission" date="2023-02" db="EMBL/GenBank/DDBJ databases">
        <title>Genome sequence of Sphingobacterium sp. KACC 22765.</title>
        <authorList>
            <person name="Kim S."/>
            <person name="Heo J."/>
            <person name="Kwon S.-W."/>
        </authorList>
    </citation>
    <scope>NUCLEOTIDE SEQUENCE [LARGE SCALE GENOMIC DNA]</scope>
    <source>
        <strain evidence="3 4">KACC 22765</strain>
    </source>
</reference>
<dbReference type="EMBL" id="CP117880">
    <property type="protein sequence ID" value="WDF67636.1"/>
    <property type="molecule type" value="Genomic_DNA"/>
</dbReference>
<protein>
    <submittedName>
        <fullName evidence="3">SRPBCC domain-containing protein</fullName>
    </submittedName>
</protein>
<evidence type="ECO:0000256" key="1">
    <source>
        <dbReference type="ARBA" id="ARBA00006817"/>
    </source>
</evidence>
<dbReference type="Gene3D" id="3.30.530.20">
    <property type="match status" value="1"/>
</dbReference>
<evidence type="ECO:0000313" key="4">
    <source>
        <dbReference type="Proteomes" id="UP001221558"/>
    </source>
</evidence>
<evidence type="ECO:0000259" key="2">
    <source>
        <dbReference type="Pfam" id="PF08327"/>
    </source>
</evidence>
<dbReference type="InterPro" id="IPR013538">
    <property type="entry name" value="ASHA1/2-like_C"/>
</dbReference>
<dbReference type="RefSeq" id="WP_274266364.1">
    <property type="nucleotide sequence ID" value="NZ_CP117880.1"/>
</dbReference>
<dbReference type="InterPro" id="IPR023393">
    <property type="entry name" value="START-like_dom_sf"/>
</dbReference>
<sequence length="145" mass="16737">MIKPVPILVERTYSASPHRVWQALTEKEKLNLWYFDIPGFELKKGAEFNFYESKGANTYHYCIKILDFKPHEFLQYVWSHPSESAGTSIVSWYLTPRGSATAVRIVHEGIENFEDAGTLLDRSLYEKSWNTILGTSLANFLEDNN</sequence>
<organism evidence="3 4">
    <name type="scientific">Sphingobacterium oryzagri</name>
    <dbReference type="NCBI Taxonomy" id="3025669"/>
    <lineage>
        <taxon>Bacteria</taxon>
        <taxon>Pseudomonadati</taxon>
        <taxon>Bacteroidota</taxon>
        <taxon>Sphingobacteriia</taxon>
        <taxon>Sphingobacteriales</taxon>
        <taxon>Sphingobacteriaceae</taxon>
        <taxon>Sphingobacterium</taxon>
    </lineage>
</organism>
<dbReference type="Proteomes" id="UP001221558">
    <property type="component" value="Chromosome"/>
</dbReference>
<gene>
    <name evidence="3" type="ORF">PQ465_15150</name>
</gene>